<organism evidence="1 2">
    <name type="scientific">Capnocytophaga ochracea</name>
    <dbReference type="NCBI Taxonomy" id="1018"/>
    <lineage>
        <taxon>Bacteria</taxon>
        <taxon>Pseudomonadati</taxon>
        <taxon>Bacteroidota</taxon>
        <taxon>Flavobacteriia</taxon>
        <taxon>Flavobacteriales</taxon>
        <taxon>Flavobacteriaceae</taxon>
        <taxon>Capnocytophaga</taxon>
    </lineage>
</organism>
<evidence type="ECO:0000313" key="2">
    <source>
        <dbReference type="Proteomes" id="UP000250169"/>
    </source>
</evidence>
<name>A0A2X2SKK3_CAPOC</name>
<protein>
    <submittedName>
        <fullName evidence="1">Uncharacterized protein</fullName>
    </submittedName>
</protein>
<reference evidence="1 2" key="1">
    <citation type="submission" date="2018-06" db="EMBL/GenBank/DDBJ databases">
        <authorList>
            <consortium name="Pathogen Informatics"/>
            <person name="Doyle S."/>
        </authorList>
    </citation>
    <scope>NUCLEOTIDE SEQUENCE [LARGE SCALE GENOMIC DNA]</scope>
    <source>
        <strain evidence="1 2">NCTC11545</strain>
    </source>
</reference>
<accession>A0A2X2SKK3</accession>
<proteinExistence type="predicted"/>
<gene>
    <name evidence="1" type="ORF">NCTC11545_00023</name>
</gene>
<dbReference type="Proteomes" id="UP000250169">
    <property type="component" value="Unassembled WGS sequence"/>
</dbReference>
<sequence>MKKGGTQIEKDVFDIFKDEIKRFIKGDVYLQGTRPHNSNKEDCVIGYLTGINNDVQQGKININFYVPKINIGAQKNVKNIARILEIEDFMSRLVQRAPDEYLFVQEQTINSFEEDSNQNLVNAQILYKRFSINN</sequence>
<evidence type="ECO:0000313" key="1">
    <source>
        <dbReference type="EMBL" id="SQA92464.1"/>
    </source>
</evidence>
<dbReference type="RefSeq" id="WP_111971837.1">
    <property type="nucleotide sequence ID" value="NZ_UAVS01000001.1"/>
</dbReference>
<dbReference type="AlphaFoldDB" id="A0A2X2SKK3"/>
<dbReference type="EMBL" id="UAVS01000001">
    <property type="protein sequence ID" value="SQA92464.1"/>
    <property type="molecule type" value="Genomic_DNA"/>
</dbReference>